<dbReference type="Pfam" id="PF15915">
    <property type="entry name" value="BAT"/>
    <property type="match status" value="1"/>
</dbReference>
<feature type="compositionally biased region" description="Basic and acidic residues" evidence="3">
    <location>
        <begin position="14"/>
        <end position="23"/>
    </location>
</feature>
<dbReference type="KEGG" id="halg:HUG10_18790"/>
<dbReference type="InterPro" id="IPR013655">
    <property type="entry name" value="PAS_fold_3"/>
</dbReference>
<reference evidence="6 7" key="1">
    <citation type="submission" date="2020-07" db="EMBL/GenBank/DDBJ databases">
        <title>Gai3-2, isolated from salt lake.</title>
        <authorList>
            <person name="Cui H."/>
            <person name="Shi X."/>
        </authorList>
    </citation>
    <scope>NUCLEOTIDE SEQUENCE [LARGE SCALE GENOMIC DNA]</scope>
    <source>
        <strain evidence="6 7">Gai3-2</strain>
        <plasmid evidence="6 7">unnamed1</plasmid>
    </source>
</reference>
<dbReference type="PANTHER" id="PTHR34236">
    <property type="entry name" value="DIMETHYL SULFOXIDE REDUCTASE TRANSCRIPTIONAL ACTIVATOR"/>
    <property type="match status" value="1"/>
</dbReference>
<protein>
    <submittedName>
        <fullName evidence="6">Helix-turn-helix domain-containing protein</fullName>
    </submittedName>
</protein>
<name>A0A7D5KGB1_9EURY</name>
<feature type="region of interest" description="Disordered" evidence="3">
    <location>
        <begin position="344"/>
        <end position="363"/>
    </location>
</feature>
<feature type="domain" description="PAS" evidence="4">
    <location>
        <begin position="25"/>
        <end position="81"/>
    </location>
</feature>
<evidence type="ECO:0000259" key="4">
    <source>
        <dbReference type="PROSITE" id="PS50112"/>
    </source>
</evidence>
<feature type="domain" description="PAC" evidence="5">
    <location>
        <begin position="220"/>
        <end position="272"/>
    </location>
</feature>
<dbReference type="InterPro" id="IPR029016">
    <property type="entry name" value="GAF-like_dom_sf"/>
</dbReference>
<evidence type="ECO:0000259" key="5">
    <source>
        <dbReference type="PROSITE" id="PS50113"/>
    </source>
</evidence>
<dbReference type="OrthoDB" id="234125at2157"/>
<dbReference type="InterPro" id="IPR007050">
    <property type="entry name" value="HTH_bacterioopsin"/>
</dbReference>
<sequence length="673" mass="73490">MSDRDARQTLSSDEGGRPAGDRDSLLELLDEGVCRLDATGALVDFNDAFRSPIGYEREELLGESLSTVVAREDHSRLSAVLGWYDSPDAPDGVRFDAVQVRFEAEDGTRFQRELRLDAARPSAPGKTVAVVREPADDDDEAAATPDLSALLSELPALAYRCRDPEGAPTFVGDGCVDVTGYDPGMLESGAVKWREDVVHPADRDRVREAVHTGLSLEDEFDVEYRILTADGRTTRVRELGRTVRGPSGDPVAIDGLVVDVADRSRSDRALAAERDHLAALNSLNAIVRDITASAIGLSTREEIERLVPERLAASDAYESAWIGAVDVRRERVEVHAEAGVEGPLDDVELGAGGEADSEPTGRAVRTGEVQVVRGDDADRGDAARREGVDEDRSRATAAVPIRHEGTVYGVVNVATARDRAFGDEEREIVGHLGDLLGHAFAAIERKRALTNDEVVEVEFRLRDPFLTLGLPGGEGIIRFERAVPLGDGKFLEYGTASPGMVETLRAMPDGLEYVDEVAVDDAGDELVRFERRLSEPPLHCLMAAEGNRIEESVIDSRDYRIVVQLSPGTDVRGVVETVHEVHPDVEFVSQRQVPEPSSTPKRFRQSVLAELTQRQRSVVESAYYAGFFEWPREATGEEVAESLGVTAPTFHQHLRKAEATVFEKLLCEVALSE</sequence>
<dbReference type="EMBL" id="CP058530">
    <property type="protein sequence ID" value="QLG29657.1"/>
    <property type="molecule type" value="Genomic_DNA"/>
</dbReference>
<dbReference type="InterPro" id="IPR003018">
    <property type="entry name" value="GAF"/>
</dbReference>
<evidence type="ECO:0000256" key="3">
    <source>
        <dbReference type="SAM" id="MobiDB-lite"/>
    </source>
</evidence>
<dbReference type="GeneID" id="56030925"/>
<dbReference type="PROSITE" id="PS50112">
    <property type="entry name" value="PAS"/>
    <property type="match status" value="1"/>
</dbReference>
<evidence type="ECO:0000313" key="6">
    <source>
        <dbReference type="EMBL" id="QLG29657.1"/>
    </source>
</evidence>
<dbReference type="SUPFAM" id="SSF55781">
    <property type="entry name" value="GAF domain-like"/>
    <property type="match status" value="1"/>
</dbReference>
<keyword evidence="6" id="KW-0614">Plasmid</keyword>
<keyword evidence="7" id="KW-1185">Reference proteome</keyword>
<dbReference type="AlphaFoldDB" id="A0A7D5KGB1"/>
<feature type="region of interest" description="Disordered" evidence="3">
    <location>
        <begin position="373"/>
        <end position="395"/>
    </location>
</feature>
<evidence type="ECO:0000313" key="7">
    <source>
        <dbReference type="Proteomes" id="UP000509750"/>
    </source>
</evidence>
<gene>
    <name evidence="6" type="ORF">HUG10_18790</name>
</gene>
<dbReference type="InterPro" id="IPR031803">
    <property type="entry name" value="BAT_GAF/HTH-assoc"/>
</dbReference>
<dbReference type="NCBIfam" id="TIGR00229">
    <property type="entry name" value="sensory_box"/>
    <property type="match status" value="1"/>
</dbReference>
<dbReference type="PANTHER" id="PTHR34236:SF1">
    <property type="entry name" value="DIMETHYL SULFOXIDE REDUCTASE TRANSCRIPTIONAL ACTIVATOR"/>
    <property type="match status" value="1"/>
</dbReference>
<dbReference type="Gene3D" id="3.30.450.20">
    <property type="entry name" value="PAS domain"/>
    <property type="match status" value="2"/>
</dbReference>
<dbReference type="InterPro" id="IPR000700">
    <property type="entry name" value="PAS-assoc_C"/>
</dbReference>
<dbReference type="InterPro" id="IPR000014">
    <property type="entry name" value="PAS"/>
</dbReference>
<dbReference type="Pfam" id="PF08447">
    <property type="entry name" value="PAS_3"/>
    <property type="match status" value="1"/>
</dbReference>
<dbReference type="Pfam" id="PF00989">
    <property type="entry name" value="PAS"/>
    <property type="match status" value="1"/>
</dbReference>
<proteinExistence type="predicted"/>
<feature type="region of interest" description="Disordered" evidence="3">
    <location>
        <begin position="1"/>
        <end position="23"/>
    </location>
</feature>
<dbReference type="InterPro" id="IPR035965">
    <property type="entry name" value="PAS-like_dom_sf"/>
</dbReference>
<geneLocation type="plasmid" evidence="6 7">
    <name>unnamed1</name>
</geneLocation>
<dbReference type="RefSeq" id="WP_179171231.1">
    <property type="nucleotide sequence ID" value="NZ_CP058530.1"/>
</dbReference>
<dbReference type="SMART" id="SM00065">
    <property type="entry name" value="GAF"/>
    <property type="match status" value="1"/>
</dbReference>
<dbReference type="Gene3D" id="3.30.450.40">
    <property type="match status" value="1"/>
</dbReference>
<keyword evidence="2" id="KW-0804">Transcription</keyword>
<organism evidence="6 7">
    <name type="scientific">Halorarum halophilum</name>
    <dbReference type="NCBI Taxonomy" id="2743090"/>
    <lineage>
        <taxon>Archaea</taxon>
        <taxon>Methanobacteriati</taxon>
        <taxon>Methanobacteriota</taxon>
        <taxon>Stenosarchaea group</taxon>
        <taxon>Halobacteria</taxon>
        <taxon>Halobacteriales</taxon>
        <taxon>Haloferacaceae</taxon>
        <taxon>Halorarum</taxon>
    </lineage>
</organism>
<dbReference type="Pfam" id="PF13185">
    <property type="entry name" value="GAF_2"/>
    <property type="match status" value="1"/>
</dbReference>
<accession>A0A7D5KGB1</accession>
<dbReference type="GO" id="GO:0006355">
    <property type="term" value="P:regulation of DNA-templated transcription"/>
    <property type="evidence" value="ECO:0007669"/>
    <property type="project" value="InterPro"/>
</dbReference>
<dbReference type="SUPFAM" id="SSF55785">
    <property type="entry name" value="PYP-like sensor domain (PAS domain)"/>
    <property type="match status" value="2"/>
</dbReference>
<dbReference type="SMART" id="SM00091">
    <property type="entry name" value="PAS"/>
    <property type="match status" value="2"/>
</dbReference>
<dbReference type="CDD" id="cd00130">
    <property type="entry name" value="PAS"/>
    <property type="match status" value="2"/>
</dbReference>
<dbReference type="Pfam" id="PF04967">
    <property type="entry name" value="HTH_10"/>
    <property type="match status" value="1"/>
</dbReference>
<evidence type="ECO:0000256" key="2">
    <source>
        <dbReference type="ARBA" id="ARBA00023163"/>
    </source>
</evidence>
<dbReference type="InterPro" id="IPR013767">
    <property type="entry name" value="PAS_fold"/>
</dbReference>
<evidence type="ECO:0000256" key="1">
    <source>
        <dbReference type="ARBA" id="ARBA00023015"/>
    </source>
</evidence>
<dbReference type="PROSITE" id="PS50113">
    <property type="entry name" value="PAC"/>
    <property type="match status" value="1"/>
</dbReference>
<dbReference type="Proteomes" id="UP000509750">
    <property type="component" value="Plasmid unnamed1"/>
</dbReference>
<feature type="compositionally biased region" description="Basic and acidic residues" evidence="3">
    <location>
        <begin position="373"/>
        <end position="394"/>
    </location>
</feature>
<keyword evidence="1" id="KW-0805">Transcription regulation</keyword>